<comment type="caution">
    <text evidence="1">The sequence shown here is derived from an EMBL/GenBank/DDBJ whole genome shotgun (WGS) entry which is preliminary data.</text>
</comment>
<reference evidence="1 2" key="1">
    <citation type="submission" date="2023-08" db="EMBL/GenBank/DDBJ databases">
        <title>Black Yeasts Isolated from many extreme environments.</title>
        <authorList>
            <person name="Coleine C."/>
            <person name="Stajich J.E."/>
            <person name="Selbmann L."/>
        </authorList>
    </citation>
    <scope>NUCLEOTIDE SEQUENCE [LARGE SCALE GENOMIC DNA]</scope>
    <source>
        <strain evidence="1 2">CCFEE 5792</strain>
    </source>
</reference>
<evidence type="ECO:0008006" key="3">
    <source>
        <dbReference type="Google" id="ProtNLM"/>
    </source>
</evidence>
<evidence type="ECO:0000313" key="2">
    <source>
        <dbReference type="Proteomes" id="UP001358417"/>
    </source>
</evidence>
<dbReference type="EMBL" id="JAVRRD010000027">
    <property type="protein sequence ID" value="KAK5047106.1"/>
    <property type="molecule type" value="Genomic_DNA"/>
</dbReference>
<organism evidence="1 2">
    <name type="scientific">Exophiala bonariae</name>
    <dbReference type="NCBI Taxonomy" id="1690606"/>
    <lineage>
        <taxon>Eukaryota</taxon>
        <taxon>Fungi</taxon>
        <taxon>Dikarya</taxon>
        <taxon>Ascomycota</taxon>
        <taxon>Pezizomycotina</taxon>
        <taxon>Eurotiomycetes</taxon>
        <taxon>Chaetothyriomycetidae</taxon>
        <taxon>Chaetothyriales</taxon>
        <taxon>Herpotrichiellaceae</taxon>
        <taxon>Exophiala</taxon>
    </lineage>
</organism>
<dbReference type="RefSeq" id="XP_064702673.1">
    <property type="nucleotide sequence ID" value="XM_064850604.1"/>
</dbReference>
<evidence type="ECO:0000313" key="1">
    <source>
        <dbReference type="EMBL" id="KAK5047106.1"/>
    </source>
</evidence>
<sequence>MGLDPYLVAGREPTSDICTLPTKLFRELDACMADQLDDHADEISTAAARQEENDQIDQSLRRSMYSYAAQWLPLLGEQGNSLMVPYDQITRDCWRTTRREMLRIINRKSYRSVLALYLFSQTAIPTGLSEDEERDGISGVVCNQTAYLQIQQLRERLRNSNFDCSEASAWSDSISTPVPSPNISDSYLSLESRAFWAAITWDTCSSMTLNFRSSLSSGLKGACLETSWRLARGFLVGSFQSRTEVWRKQGFEVSDEIAQEITSAVAVCIIYTWRTIASVKEALREGVEEESVLFSWKAVLDALDIFRTTIHPLLNTIERQLHFLSQVNRLYWYEMIMHYYLGILMLVEALDIAKRTDLSSQVTDARLEAEHGCFNNLKFGLEGKYAVDTAITESQTNFDDTSPSGDSHQLIVTSFVAIDPYPHHVVASVRLAYNAVSRKYRQGNIKYEAFYHLSSTLLRVLAELPQSSKAVILARKNLQDSINRLETSSATVSTYIE</sequence>
<protein>
    <recommendedName>
        <fullName evidence="3">Transcription factor domain-containing protein</fullName>
    </recommendedName>
</protein>
<dbReference type="Proteomes" id="UP001358417">
    <property type="component" value="Unassembled WGS sequence"/>
</dbReference>
<name>A0AAV9MZI9_9EURO</name>
<dbReference type="GeneID" id="89975217"/>
<dbReference type="AlphaFoldDB" id="A0AAV9MZI9"/>
<accession>A0AAV9MZI9</accession>
<gene>
    <name evidence="1" type="ORF">LTR84_007049</name>
</gene>
<keyword evidence="2" id="KW-1185">Reference proteome</keyword>
<proteinExistence type="predicted"/>